<protein>
    <submittedName>
        <fullName evidence="1">Uncharacterized protein</fullName>
    </submittedName>
</protein>
<name>A0ACB9Q8J6_BAUVA</name>
<organism evidence="1 2">
    <name type="scientific">Bauhinia variegata</name>
    <name type="common">Purple orchid tree</name>
    <name type="synonym">Phanera variegata</name>
    <dbReference type="NCBI Taxonomy" id="167791"/>
    <lineage>
        <taxon>Eukaryota</taxon>
        <taxon>Viridiplantae</taxon>
        <taxon>Streptophyta</taxon>
        <taxon>Embryophyta</taxon>
        <taxon>Tracheophyta</taxon>
        <taxon>Spermatophyta</taxon>
        <taxon>Magnoliopsida</taxon>
        <taxon>eudicotyledons</taxon>
        <taxon>Gunneridae</taxon>
        <taxon>Pentapetalae</taxon>
        <taxon>rosids</taxon>
        <taxon>fabids</taxon>
        <taxon>Fabales</taxon>
        <taxon>Fabaceae</taxon>
        <taxon>Cercidoideae</taxon>
        <taxon>Cercideae</taxon>
        <taxon>Bauhiniinae</taxon>
        <taxon>Bauhinia</taxon>
    </lineage>
</organism>
<dbReference type="Proteomes" id="UP000828941">
    <property type="component" value="Chromosome 2"/>
</dbReference>
<evidence type="ECO:0000313" key="2">
    <source>
        <dbReference type="Proteomes" id="UP000828941"/>
    </source>
</evidence>
<gene>
    <name evidence="1" type="ORF">L6164_003984</name>
</gene>
<keyword evidence="2" id="KW-1185">Reference proteome</keyword>
<reference evidence="1 2" key="1">
    <citation type="journal article" date="2022" name="DNA Res.">
        <title>Chromosomal-level genome assembly of the orchid tree Bauhinia variegata (Leguminosae; Cercidoideae) supports the allotetraploid origin hypothesis of Bauhinia.</title>
        <authorList>
            <person name="Zhong Y."/>
            <person name="Chen Y."/>
            <person name="Zheng D."/>
            <person name="Pang J."/>
            <person name="Liu Y."/>
            <person name="Luo S."/>
            <person name="Meng S."/>
            <person name="Qian L."/>
            <person name="Wei D."/>
            <person name="Dai S."/>
            <person name="Zhou R."/>
        </authorList>
    </citation>
    <scope>NUCLEOTIDE SEQUENCE [LARGE SCALE GENOMIC DNA]</scope>
    <source>
        <strain evidence="1">BV-YZ2020</strain>
    </source>
</reference>
<comment type="caution">
    <text evidence="1">The sequence shown here is derived from an EMBL/GenBank/DDBJ whole genome shotgun (WGS) entry which is preliminary data.</text>
</comment>
<accession>A0ACB9Q8J6</accession>
<proteinExistence type="predicted"/>
<evidence type="ECO:0000313" key="1">
    <source>
        <dbReference type="EMBL" id="KAI4355190.1"/>
    </source>
</evidence>
<sequence length="230" mass="26526">MNMELNKDLQSLIERACNLHDRINEEINNSNVSFCKCCSEHGWFCKISETPFEERERLIACRDSLKEVENLLIYIQKLRSWQLINKHAALNRLEESRSVLIEKVAQYHGRAINVIKELKALFGDEKTGFDWILKDGNKKIEPRAQKEKRQSSNFVLCCIGCGWKKAVGNAAKLIVISLSVYSTLHSYRTRHKYFRSNRNMISHMNSAQGQEAETMLTISNGRVNVLYGKG</sequence>
<dbReference type="EMBL" id="CM039427">
    <property type="protein sequence ID" value="KAI4355190.1"/>
    <property type="molecule type" value="Genomic_DNA"/>
</dbReference>